<keyword evidence="3" id="KW-1185">Reference proteome</keyword>
<comment type="caution">
    <text evidence="2">The sequence shown here is derived from an EMBL/GenBank/DDBJ whole genome shotgun (WGS) entry which is preliminary data.</text>
</comment>
<dbReference type="Proteomes" id="UP000236664">
    <property type="component" value="Unassembled WGS sequence"/>
</dbReference>
<protein>
    <submittedName>
        <fullName evidence="2">Uncharacterized protein</fullName>
    </submittedName>
</protein>
<gene>
    <name evidence="2" type="ORF">FNYG_14230</name>
</gene>
<dbReference type="EMBL" id="MTQA01000317">
    <property type="protein sequence ID" value="PNP61142.1"/>
    <property type="molecule type" value="Genomic_DNA"/>
</dbReference>
<name>A0A2K0UTP9_GIBNY</name>
<dbReference type="STRING" id="42673.A0A2K0UTP9"/>
<feature type="coiled-coil region" evidence="1">
    <location>
        <begin position="50"/>
        <end position="84"/>
    </location>
</feature>
<evidence type="ECO:0000313" key="2">
    <source>
        <dbReference type="EMBL" id="PNP61142.1"/>
    </source>
</evidence>
<sequence>MASFRPRAGAGYTLPYSFPDEEERCMVQEKEPELEDKDTHMSNLGYKQLFKNAQRQLEDMRHRYRESQMLVSKYEEKNKQLQHQLLQSQVISNRALTVASQTQDLLNLGQQQSDIALSLISEPIEEFNATAEGSGFAAHDGQRVNKRTREI</sequence>
<evidence type="ECO:0000256" key="1">
    <source>
        <dbReference type="SAM" id="Coils"/>
    </source>
</evidence>
<reference evidence="2 3" key="1">
    <citation type="submission" date="2017-06" db="EMBL/GenBank/DDBJ databases">
        <title>Genome of Fusarium nygamai isolate CS10214.</title>
        <authorList>
            <person name="Gardiner D.M."/>
            <person name="Obanor F."/>
            <person name="Kazan K."/>
        </authorList>
    </citation>
    <scope>NUCLEOTIDE SEQUENCE [LARGE SCALE GENOMIC DNA]</scope>
    <source>
        <strain evidence="2 3">CS10214</strain>
    </source>
</reference>
<dbReference type="AlphaFoldDB" id="A0A2K0UTP9"/>
<dbReference type="OrthoDB" id="5088055at2759"/>
<accession>A0A2K0UTP9</accession>
<proteinExistence type="predicted"/>
<evidence type="ECO:0000313" key="3">
    <source>
        <dbReference type="Proteomes" id="UP000236664"/>
    </source>
</evidence>
<keyword evidence="1" id="KW-0175">Coiled coil</keyword>
<organism evidence="2 3">
    <name type="scientific">Gibberella nygamai</name>
    <name type="common">Bean root rot disease fungus</name>
    <name type="synonym">Fusarium nygamai</name>
    <dbReference type="NCBI Taxonomy" id="42673"/>
    <lineage>
        <taxon>Eukaryota</taxon>
        <taxon>Fungi</taxon>
        <taxon>Dikarya</taxon>
        <taxon>Ascomycota</taxon>
        <taxon>Pezizomycotina</taxon>
        <taxon>Sordariomycetes</taxon>
        <taxon>Hypocreomycetidae</taxon>
        <taxon>Hypocreales</taxon>
        <taxon>Nectriaceae</taxon>
        <taxon>Fusarium</taxon>
        <taxon>Fusarium fujikuroi species complex</taxon>
    </lineage>
</organism>